<sequence>MSTRALEAIDRILDRGGDADDVLRAVVAELAREDGISWAGVLFLENGELSLGPEAGVPDERRRLRVPVDYQGTRVGELAVDGSAGEAFLRRVAGLVSAHVLLGWDTGGEAWEP</sequence>
<keyword evidence="2" id="KW-1185">Reference proteome</keyword>
<protein>
    <recommendedName>
        <fullName evidence="3">GAF domain-containing protein</fullName>
    </recommendedName>
</protein>
<dbReference type="AlphaFoldDB" id="A0A7M2YYI5"/>
<comment type="caution">
    <text evidence="1">The sequence shown here is derived from an EMBL/GenBank/DDBJ whole genome shotgun (WGS) entry which is preliminary data.</text>
</comment>
<dbReference type="OrthoDB" id="9796252at2"/>
<dbReference type="Proteomes" id="UP000254134">
    <property type="component" value="Unassembled WGS sequence"/>
</dbReference>
<name>A0A7M2YYI5_9ACTN</name>
<gene>
    <name evidence="1" type="ORF">Gocc_0736</name>
</gene>
<evidence type="ECO:0008006" key="3">
    <source>
        <dbReference type="Google" id="ProtNLM"/>
    </source>
</evidence>
<dbReference type="RefSeq" id="WP_114795204.1">
    <property type="nucleotide sequence ID" value="NZ_QQZY01000002.1"/>
</dbReference>
<dbReference type="SUPFAM" id="SSF55781">
    <property type="entry name" value="GAF domain-like"/>
    <property type="match status" value="1"/>
</dbReference>
<organism evidence="1 2">
    <name type="scientific">Gaiella occulta</name>
    <dbReference type="NCBI Taxonomy" id="1002870"/>
    <lineage>
        <taxon>Bacteria</taxon>
        <taxon>Bacillati</taxon>
        <taxon>Actinomycetota</taxon>
        <taxon>Thermoleophilia</taxon>
        <taxon>Gaiellales</taxon>
        <taxon>Gaiellaceae</taxon>
        <taxon>Gaiella</taxon>
    </lineage>
</organism>
<proteinExistence type="predicted"/>
<reference evidence="2" key="2">
    <citation type="journal article" date="2019" name="MicrobiologyOpen">
        <title>High-quality draft genome sequence of Gaiella occulta isolated from a 150 meter deep mineral water borehole and comparison with the genome sequences of other deep-branching lineages of the phylum Actinobacteria.</title>
        <authorList>
            <person name="Severino R."/>
            <person name="Froufe H.J.C."/>
            <person name="Barroso C."/>
            <person name="Albuquerque L."/>
            <person name="Lobo-da-Cunha A."/>
            <person name="da Costa M.S."/>
            <person name="Egas C."/>
        </authorList>
    </citation>
    <scope>NUCLEOTIDE SEQUENCE [LARGE SCALE GENOMIC DNA]</scope>
    <source>
        <strain evidence="2">F2-233</strain>
    </source>
</reference>
<accession>A0A7M2YYI5</accession>
<evidence type="ECO:0000313" key="1">
    <source>
        <dbReference type="EMBL" id="RDI74938.1"/>
    </source>
</evidence>
<evidence type="ECO:0000313" key="2">
    <source>
        <dbReference type="Proteomes" id="UP000254134"/>
    </source>
</evidence>
<reference evidence="1 2" key="1">
    <citation type="submission" date="2018-07" db="EMBL/GenBank/DDBJ databases">
        <title>High-quality-draft genome sequence of Gaiella occulta.</title>
        <authorList>
            <person name="Severino R."/>
            <person name="Froufe H.J.C."/>
            <person name="Rainey F.A."/>
            <person name="Barroso C."/>
            <person name="Albuquerque L."/>
            <person name="Lobo-Da-Cunha A."/>
            <person name="Da Costa M.S."/>
            <person name="Egas C."/>
        </authorList>
    </citation>
    <scope>NUCLEOTIDE SEQUENCE [LARGE SCALE GENOMIC DNA]</scope>
    <source>
        <strain evidence="1 2">F2-233</strain>
    </source>
</reference>
<dbReference type="EMBL" id="QQZY01000002">
    <property type="protein sequence ID" value="RDI74938.1"/>
    <property type="molecule type" value="Genomic_DNA"/>
</dbReference>